<dbReference type="GO" id="GO:0005829">
    <property type="term" value="C:cytosol"/>
    <property type="evidence" value="ECO:0007669"/>
    <property type="project" value="TreeGrafter"/>
</dbReference>
<dbReference type="InterPro" id="IPR039315">
    <property type="entry name" value="CheW"/>
</dbReference>
<feature type="domain" description="CheW-like" evidence="1">
    <location>
        <begin position="3"/>
        <end position="142"/>
    </location>
</feature>
<accession>A0A1S9NA65</accession>
<reference evidence="2 3" key="1">
    <citation type="submission" date="2017-02" db="EMBL/GenBank/DDBJ databases">
        <title>Genome sequence of Clostridium beijerinckii Br21.</title>
        <authorList>
            <person name="Fonseca B.C."/>
            <person name="Guazzaroni M.E."/>
            <person name="Riano-Pachon D.M."/>
            <person name="Reginatto V."/>
        </authorList>
    </citation>
    <scope>NUCLEOTIDE SEQUENCE [LARGE SCALE GENOMIC DNA]</scope>
    <source>
        <strain evidence="2 3">Br21</strain>
    </source>
</reference>
<dbReference type="Proteomes" id="UP000190959">
    <property type="component" value="Unassembled WGS sequence"/>
</dbReference>
<dbReference type="GO" id="GO:0006935">
    <property type="term" value="P:chemotaxis"/>
    <property type="evidence" value="ECO:0007669"/>
    <property type="project" value="InterPro"/>
</dbReference>
<dbReference type="SMART" id="SM00260">
    <property type="entry name" value="CheW"/>
    <property type="match status" value="1"/>
</dbReference>
<evidence type="ECO:0000259" key="1">
    <source>
        <dbReference type="PROSITE" id="PS50851"/>
    </source>
</evidence>
<dbReference type="Pfam" id="PF01584">
    <property type="entry name" value="CheW"/>
    <property type="match status" value="1"/>
</dbReference>
<evidence type="ECO:0000313" key="2">
    <source>
        <dbReference type="EMBL" id="OOP74291.1"/>
    </source>
</evidence>
<dbReference type="AlphaFoldDB" id="A0A1S9NA65"/>
<dbReference type="PROSITE" id="PS50851">
    <property type="entry name" value="CHEW"/>
    <property type="match status" value="1"/>
</dbReference>
<comment type="caution">
    <text evidence="2">The sequence shown here is derived from an EMBL/GenBank/DDBJ whole genome shotgun (WGS) entry which is preliminary data.</text>
</comment>
<sequence length="142" mass="15912">MVEEQFVVFHLGKEEYAVQISQVKEIINYTEPTRMPASTDGMLGVINLRGKIVSIIDLGEKIGTGSQKELKDKKIIIIDNGNESYGVIVDEVTEVIKLNKEHIEKVDSQIIKGNKYITGIAKKENRLMIIIDLNLLTGEDVL</sequence>
<dbReference type="InterPro" id="IPR002545">
    <property type="entry name" value="CheW-lke_dom"/>
</dbReference>
<dbReference type="Gene3D" id="2.40.50.180">
    <property type="entry name" value="CheA-289, Domain 4"/>
    <property type="match status" value="1"/>
</dbReference>
<dbReference type="PANTHER" id="PTHR22617">
    <property type="entry name" value="CHEMOTAXIS SENSOR HISTIDINE KINASE-RELATED"/>
    <property type="match status" value="1"/>
</dbReference>
<dbReference type="Gene3D" id="2.30.30.40">
    <property type="entry name" value="SH3 Domains"/>
    <property type="match status" value="1"/>
</dbReference>
<protein>
    <recommendedName>
        <fullName evidence="1">CheW-like domain-containing protein</fullName>
    </recommendedName>
</protein>
<dbReference type="EMBL" id="MWMH01000002">
    <property type="protein sequence ID" value="OOP74291.1"/>
    <property type="molecule type" value="Genomic_DNA"/>
</dbReference>
<organism evidence="2 3">
    <name type="scientific">Clostridium beijerinckii</name>
    <name type="common">Clostridium MP</name>
    <dbReference type="NCBI Taxonomy" id="1520"/>
    <lineage>
        <taxon>Bacteria</taxon>
        <taxon>Bacillati</taxon>
        <taxon>Bacillota</taxon>
        <taxon>Clostridia</taxon>
        <taxon>Eubacteriales</taxon>
        <taxon>Clostridiaceae</taxon>
        <taxon>Clostridium</taxon>
    </lineage>
</organism>
<gene>
    <name evidence="2" type="ORF">CBEIBR21_07305</name>
</gene>
<name>A0A1S9NA65_CLOBE</name>
<dbReference type="InterPro" id="IPR036061">
    <property type="entry name" value="CheW-like_dom_sf"/>
</dbReference>
<dbReference type="GO" id="GO:0007165">
    <property type="term" value="P:signal transduction"/>
    <property type="evidence" value="ECO:0007669"/>
    <property type="project" value="InterPro"/>
</dbReference>
<proteinExistence type="predicted"/>
<dbReference type="PANTHER" id="PTHR22617:SF23">
    <property type="entry name" value="CHEMOTAXIS PROTEIN CHEW"/>
    <property type="match status" value="1"/>
</dbReference>
<evidence type="ECO:0000313" key="3">
    <source>
        <dbReference type="Proteomes" id="UP000190959"/>
    </source>
</evidence>
<dbReference type="SUPFAM" id="SSF50341">
    <property type="entry name" value="CheW-like"/>
    <property type="match status" value="1"/>
</dbReference>